<accession>A0A2S0MUM8</accession>
<dbReference type="KEGG" id="thas:C6Y53_01650"/>
<keyword evidence="3" id="KW-0143">Chaperone</keyword>
<reference evidence="5" key="1">
    <citation type="submission" date="2018-03" db="EMBL/GenBank/DDBJ databases">
        <title>Genomic analysis of the strain SH-1 isolated from shrimp intestine.</title>
        <authorList>
            <person name="Kim Y.-S."/>
            <person name="Kim S.-E."/>
            <person name="Kim K.-H."/>
        </authorList>
    </citation>
    <scope>NUCLEOTIDE SEQUENCE [LARGE SCALE GENOMIC DNA]</scope>
    <source>
        <strain evidence="5">SH-1</strain>
    </source>
</reference>
<dbReference type="InterPro" id="IPR005631">
    <property type="entry name" value="SDH"/>
</dbReference>
<protein>
    <recommendedName>
        <fullName evidence="2">FAD assembly factor SdhE</fullName>
    </recommendedName>
</protein>
<keyword evidence="5" id="KW-1185">Reference proteome</keyword>
<dbReference type="PANTHER" id="PTHR12469:SF2">
    <property type="entry name" value="SUCCINATE DEHYDROGENASE ASSEMBLY FACTOR 2, MITOCHONDRIAL"/>
    <property type="match status" value="1"/>
</dbReference>
<comment type="similarity">
    <text evidence="1">Belongs to the SdhE FAD assembly factor family.</text>
</comment>
<dbReference type="AlphaFoldDB" id="A0A2S0MUM8"/>
<dbReference type="Proteomes" id="UP000237655">
    <property type="component" value="Chromosome"/>
</dbReference>
<name>A0A2S0MUM8_9RHOB</name>
<organism evidence="4 5">
    <name type="scientific">Pukyongiella litopenaei</name>
    <dbReference type="NCBI Taxonomy" id="2605946"/>
    <lineage>
        <taxon>Bacteria</taxon>
        <taxon>Pseudomonadati</taxon>
        <taxon>Pseudomonadota</taxon>
        <taxon>Alphaproteobacteria</taxon>
        <taxon>Rhodobacterales</taxon>
        <taxon>Paracoccaceae</taxon>
        <taxon>Pukyongiella</taxon>
    </lineage>
</organism>
<dbReference type="PANTHER" id="PTHR12469">
    <property type="entry name" value="PROTEIN EMI5 HOMOLOG, MITOCHONDRIAL"/>
    <property type="match status" value="1"/>
</dbReference>
<dbReference type="SUPFAM" id="SSF109910">
    <property type="entry name" value="YgfY-like"/>
    <property type="match status" value="1"/>
</dbReference>
<dbReference type="InterPro" id="IPR036714">
    <property type="entry name" value="SDH_sf"/>
</dbReference>
<evidence type="ECO:0000256" key="1">
    <source>
        <dbReference type="ARBA" id="ARBA00008571"/>
    </source>
</evidence>
<evidence type="ECO:0000313" key="4">
    <source>
        <dbReference type="EMBL" id="AVO39599.1"/>
    </source>
</evidence>
<evidence type="ECO:0000256" key="3">
    <source>
        <dbReference type="ARBA" id="ARBA00023186"/>
    </source>
</evidence>
<evidence type="ECO:0000256" key="2">
    <source>
        <dbReference type="ARBA" id="ARBA00019418"/>
    </source>
</evidence>
<dbReference type="Gene3D" id="1.10.150.250">
    <property type="entry name" value="Flavinator of succinate dehydrogenase"/>
    <property type="match status" value="1"/>
</dbReference>
<sequence>MRSMRRGIREMDMILTAFAGANLPDMDEAALDLYDALLGENDQDLYQWVTGQVAPPARFAPLVTRIAGTYGPDRA</sequence>
<dbReference type="Pfam" id="PF03937">
    <property type="entry name" value="Sdh5"/>
    <property type="match status" value="1"/>
</dbReference>
<dbReference type="GO" id="GO:0006099">
    <property type="term" value="P:tricarboxylic acid cycle"/>
    <property type="evidence" value="ECO:0007669"/>
    <property type="project" value="TreeGrafter"/>
</dbReference>
<gene>
    <name evidence="4" type="ORF">C6Y53_01650</name>
</gene>
<evidence type="ECO:0000313" key="5">
    <source>
        <dbReference type="Proteomes" id="UP000237655"/>
    </source>
</evidence>
<proteinExistence type="inferred from homology"/>
<dbReference type="EMBL" id="CP027665">
    <property type="protein sequence ID" value="AVO39599.1"/>
    <property type="molecule type" value="Genomic_DNA"/>
</dbReference>